<keyword evidence="1" id="KW-1133">Transmembrane helix</keyword>
<organism evidence="2 3">
    <name type="scientific">Bacillus mycoides</name>
    <dbReference type="NCBI Taxonomy" id="1405"/>
    <lineage>
        <taxon>Bacteria</taxon>
        <taxon>Bacillati</taxon>
        <taxon>Bacillota</taxon>
        <taxon>Bacilli</taxon>
        <taxon>Bacillales</taxon>
        <taxon>Bacillaceae</taxon>
        <taxon>Bacillus</taxon>
        <taxon>Bacillus cereus group</taxon>
    </lineage>
</organism>
<accession>A0A1W6A8W1</accession>
<proteinExistence type="predicted"/>
<dbReference type="RefSeq" id="WP_085311369.1">
    <property type="nucleotide sequence ID" value="NZ_CP020743.1"/>
</dbReference>
<evidence type="ECO:0000313" key="2">
    <source>
        <dbReference type="EMBL" id="ARJ22313.1"/>
    </source>
</evidence>
<protein>
    <submittedName>
        <fullName evidence="2">Uncharacterized protein</fullName>
    </submittedName>
</protein>
<evidence type="ECO:0000256" key="1">
    <source>
        <dbReference type="SAM" id="Phobius"/>
    </source>
</evidence>
<keyword evidence="1" id="KW-0472">Membrane</keyword>
<dbReference type="Proteomes" id="UP000192932">
    <property type="component" value="Chromosome"/>
</dbReference>
<dbReference type="AlphaFoldDB" id="A0A1W6A8W1"/>
<keyword evidence="1" id="KW-0812">Transmembrane</keyword>
<feature type="transmembrane region" description="Helical" evidence="1">
    <location>
        <begin position="7"/>
        <end position="27"/>
    </location>
</feature>
<name>A0A1W6A8W1_BACMY</name>
<reference evidence="2 3" key="1">
    <citation type="submission" date="2017-04" db="EMBL/GenBank/DDBJ databases">
        <title>The Characteristic of a Fine Plant Growth-Promoting Rhizobacteria Bacillus mycoides Gnyt1 and its Whole Genome Sequencing Analysis.</title>
        <authorList>
            <person name="Li J.H."/>
            <person name="Yao T."/>
        </authorList>
    </citation>
    <scope>NUCLEOTIDE SEQUENCE [LARGE SCALE GENOMIC DNA]</scope>
    <source>
        <strain evidence="2 3">Gnyt1</strain>
    </source>
</reference>
<sequence length="81" mass="9154">MKKGNQLFWIYITSITIIIPLIIYLALAASSEKDTLTQVKKAPNIPSAIQNSNDMEDPTGYWTTEKMKNAIPVDKTKNINR</sequence>
<gene>
    <name evidence="2" type="ORF">B7492_14230</name>
</gene>
<evidence type="ECO:0000313" key="3">
    <source>
        <dbReference type="Proteomes" id="UP000192932"/>
    </source>
</evidence>
<dbReference type="EMBL" id="CP020743">
    <property type="protein sequence ID" value="ARJ22313.1"/>
    <property type="molecule type" value="Genomic_DNA"/>
</dbReference>